<organism evidence="2 3">
    <name type="scientific">Candidatus Sysuiplasma superficiale</name>
    <dbReference type="NCBI Taxonomy" id="2823368"/>
    <lineage>
        <taxon>Archaea</taxon>
        <taxon>Methanobacteriati</taxon>
        <taxon>Thermoplasmatota</taxon>
        <taxon>Thermoplasmata</taxon>
        <taxon>Candidatus Sysuiplasmatales</taxon>
        <taxon>Candidatus Sysuiplasmataceae</taxon>
        <taxon>Candidatus Sysuiplasma</taxon>
    </lineage>
</organism>
<evidence type="ECO:0000313" key="3">
    <source>
        <dbReference type="Proteomes" id="UP000750197"/>
    </source>
</evidence>
<dbReference type="Pfam" id="PF23435">
    <property type="entry name" value="DUF7121"/>
    <property type="match status" value="1"/>
</dbReference>
<dbReference type="AlphaFoldDB" id="A0A8J7YUM0"/>
<evidence type="ECO:0000256" key="1">
    <source>
        <dbReference type="SAM" id="Coils"/>
    </source>
</evidence>
<gene>
    <name evidence="2" type="ORF">KIY12_00575</name>
</gene>
<proteinExistence type="predicted"/>
<evidence type="ECO:0000313" key="2">
    <source>
        <dbReference type="EMBL" id="MBX8643219.1"/>
    </source>
</evidence>
<comment type="caution">
    <text evidence="2">The sequence shown here is derived from an EMBL/GenBank/DDBJ whole genome shotgun (WGS) entry which is preliminary data.</text>
</comment>
<protein>
    <submittedName>
        <fullName evidence="2">Phosphoserine phosphatase</fullName>
    </submittedName>
</protein>
<reference evidence="2" key="1">
    <citation type="submission" date="2021-05" db="EMBL/GenBank/DDBJ databases">
        <title>Genomic insights into ecological role and evolution of a novel Thermoplasmata order Candidatus Sysuiplasmatales.</title>
        <authorList>
            <person name="Yuan Y."/>
        </authorList>
    </citation>
    <scope>NUCLEOTIDE SEQUENCE</scope>
    <source>
        <strain evidence="2">TUT19-bin139</strain>
    </source>
</reference>
<feature type="coiled-coil region" evidence="1">
    <location>
        <begin position="158"/>
        <end position="220"/>
    </location>
</feature>
<name>A0A8J7YUM0_9ARCH</name>
<accession>A0A8J7YUM0</accession>
<feature type="coiled-coil region" evidence="1">
    <location>
        <begin position="1"/>
        <end position="91"/>
    </location>
</feature>
<sequence>MEAEEISVEEIEQKRDLLNLEAERRRKSRDELNEITRQFADLRDKHNAEVRRLIEEASEHKRLRDEYNEKVKETKEQREVWNRKYTDLAAELVELRRSLSTKTSTPISKLKRDLKALEFKQMTSVLTPEKEKEIVEEMSKIQAEIRKRESSLQTNPRYSELYRQVNEAKEKAETYHRLVSELAETAQKEHDRMMELYDKADEVRKQADDFQAKFVEAKIKADEEHRKHIEAIHQVHDYDKLLYGIRQKQKRPYGMEDMEKVNRQAQEVFERFKKGEKLSTEDIMLLQKSGYL</sequence>
<dbReference type="InterPro" id="IPR055545">
    <property type="entry name" value="DUF7121"/>
</dbReference>
<keyword evidence="1" id="KW-0175">Coiled coil</keyword>
<dbReference type="EMBL" id="JAHEAC010000002">
    <property type="protein sequence ID" value="MBX8643219.1"/>
    <property type="molecule type" value="Genomic_DNA"/>
</dbReference>
<dbReference type="Proteomes" id="UP000750197">
    <property type="component" value="Unassembled WGS sequence"/>
</dbReference>